<dbReference type="EMBL" id="JAMFMB010000004">
    <property type="protein sequence ID" value="MCL6282741.1"/>
    <property type="molecule type" value="Genomic_DNA"/>
</dbReference>
<dbReference type="Proteomes" id="UP001203880">
    <property type="component" value="Unassembled WGS sequence"/>
</dbReference>
<name>A0ABT0PYV2_9RHOB</name>
<comment type="caution">
    <text evidence="1">The sequence shown here is derived from an EMBL/GenBank/DDBJ whole genome shotgun (WGS) entry which is preliminary data.</text>
</comment>
<protein>
    <submittedName>
        <fullName evidence="1">PhoP regulatory network YrbL family protein</fullName>
    </submittedName>
</protein>
<gene>
    <name evidence="1" type="ORF">M3P21_04285</name>
</gene>
<dbReference type="InterPro" id="IPR019647">
    <property type="entry name" value="PhoP_reg_network_YrbL"/>
</dbReference>
<reference evidence="1" key="1">
    <citation type="submission" date="2022-05" db="EMBL/GenBank/DDBJ databases">
        <authorList>
            <person name="Park J.-S."/>
        </authorList>
    </citation>
    <scope>NUCLEOTIDE SEQUENCE</scope>
    <source>
        <strain evidence="1">2012CJ41-6</strain>
    </source>
</reference>
<sequence length="221" mass="24903">MLFAAKLFHLSDLEPVASGGHRTVYACPGEPDLLIKIKPIREYYANHTWAKRLAWKLFPDSVHRNTLKEIECELKTALKVGSEIARTPLARSLGVVQTDLGPGSVFERITSKTGELATHLSSICHDGQLSDAMLRDLNDLVGRLFHLQVVARDIHEANIVYGHRGEVQGFFLIDGYGERNMIPLRSMSRRLNDRSLNKQMRNIATRTGLIWDKATRAFSKP</sequence>
<keyword evidence="2" id="KW-1185">Reference proteome</keyword>
<accession>A0ABT0PYV2</accession>
<evidence type="ECO:0000313" key="1">
    <source>
        <dbReference type="EMBL" id="MCL6282741.1"/>
    </source>
</evidence>
<proteinExistence type="predicted"/>
<dbReference type="Pfam" id="PF10707">
    <property type="entry name" value="YrbL-PhoP_reg"/>
    <property type="match status" value="1"/>
</dbReference>
<organism evidence="1 2">
    <name type="scientific">Ruegeria spongiae</name>
    <dbReference type="NCBI Taxonomy" id="2942209"/>
    <lineage>
        <taxon>Bacteria</taxon>
        <taxon>Pseudomonadati</taxon>
        <taxon>Pseudomonadota</taxon>
        <taxon>Alphaproteobacteria</taxon>
        <taxon>Rhodobacterales</taxon>
        <taxon>Roseobacteraceae</taxon>
        <taxon>Ruegeria</taxon>
    </lineage>
</organism>
<evidence type="ECO:0000313" key="2">
    <source>
        <dbReference type="Proteomes" id="UP001203880"/>
    </source>
</evidence>
<dbReference type="RefSeq" id="WP_249707146.1">
    <property type="nucleotide sequence ID" value="NZ_JAMFMB010000004.1"/>
</dbReference>